<feature type="signal peptide" evidence="1">
    <location>
        <begin position="1"/>
        <end position="29"/>
    </location>
</feature>
<evidence type="ECO:0000256" key="1">
    <source>
        <dbReference type="SAM" id="SignalP"/>
    </source>
</evidence>
<dbReference type="AlphaFoldDB" id="A4JL07"/>
<evidence type="ECO:0008006" key="4">
    <source>
        <dbReference type="Google" id="ProtNLM"/>
    </source>
</evidence>
<dbReference type="eggNOG" id="ENOG5033C78">
    <property type="taxonomic scope" value="Bacteria"/>
</dbReference>
<name>A4JL07_BURVG</name>
<organism evidence="2 3">
    <name type="scientific">Burkholderia vietnamiensis (strain G4 / LMG 22486)</name>
    <name type="common">Burkholderia cepacia (strain R1808)</name>
    <dbReference type="NCBI Taxonomy" id="269482"/>
    <lineage>
        <taxon>Bacteria</taxon>
        <taxon>Pseudomonadati</taxon>
        <taxon>Pseudomonadota</taxon>
        <taxon>Betaproteobacteria</taxon>
        <taxon>Burkholderiales</taxon>
        <taxon>Burkholderiaceae</taxon>
        <taxon>Burkholderia</taxon>
        <taxon>Burkholderia cepacia complex</taxon>
    </lineage>
</organism>
<dbReference type="HOGENOM" id="CLU_115744_0_0_4"/>
<sequence>MLDFCPMSYWRKLFLVLFLALSLPVQSFAAIAMQCAAAHADEDVEFATGAGQPLAEQHHEAADVHAAADHGTHQHSLADTHHAHSCSTCVSCCVGAGLPTAPSVARSFDSALTAVFPSSSTAAASFLTAGIERPPRILLV</sequence>
<reference evidence="3" key="1">
    <citation type="submission" date="2007-03" db="EMBL/GenBank/DDBJ databases">
        <title>Complete sequence of chromosome 2 of Burkholderia vietnamiensis G4.</title>
        <authorList>
            <consortium name="US DOE Joint Genome Institute"/>
            <person name="Copeland A."/>
            <person name="Lucas S."/>
            <person name="Lapidus A."/>
            <person name="Barry K."/>
            <person name="Detter J.C."/>
            <person name="Glavina del Rio T."/>
            <person name="Hammon N."/>
            <person name="Israni S."/>
            <person name="Dalin E."/>
            <person name="Tice H."/>
            <person name="Pitluck S."/>
            <person name="Chain P."/>
            <person name="Malfatti S."/>
            <person name="Shin M."/>
            <person name="Vergez L."/>
            <person name="Schmutz J."/>
            <person name="Larimer F."/>
            <person name="Land M."/>
            <person name="Hauser L."/>
            <person name="Kyrpides N."/>
            <person name="Tiedje J."/>
            <person name="Richardson P."/>
        </authorList>
    </citation>
    <scope>NUCLEOTIDE SEQUENCE [LARGE SCALE GENOMIC DNA]</scope>
    <source>
        <strain evidence="3">G4 / LMG 22486</strain>
    </source>
</reference>
<keyword evidence="1" id="KW-0732">Signal</keyword>
<accession>A4JL07</accession>
<gene>
    <name evidence="2" type="ordered locus">Bcep1808_3979</name>
</gene>
<feature type="chain" id="PRO_5002671201" description="Cobalt transporter" evidence="1">
    <location>
        <begin position="30"/>
        <end position="140"/>
    </location>
</feature>
<evidence type="ECO:0000313" key="2">
    <source>
        <dbReference type="EMBL" id="ABO56960.1"/>
    </source>
</evidence>
<proteinExistence type="predicted"/>
<evidence type="ECO:0000313" key="3">
    <source>
        <dbReference type="Proteomes" id="UP000002287"/>
    </source>
</evidence>
<protein>
    <recommendedName>
        <fullName evidence="4">Cobalt transporter</fullName>
    </recommendedName>
</protein>
<dbReference type="KEGG" id="bvi:Bcep1808_3979"/>
<dbReference type="EMBL" id="CP000615">
    <property type="protein sequence ID" value="ABO56960.1"/>
    <property type="molecule type" value="Genomic_DNA"/>
</dbReference>
<dbReference type="Proteomes" id="UP000002287">
    <property type="component" value="Chromosome 2"/>
</dbReference>